<accession>A0AAP0PEZ1</accession>
<proteinExistence type="predicted"/>
<dbReference type="EMBL" id="JBBNAF010000005">
    <property type="protein sequence ID" value="KAK9141547.1"/>
    <property type="molecule type" value="Genomic_DNA"/>
</dbReference>
<keyword evidence="1" id="KW-0732">Signal</keyword>
<protein>
    <submittedName>
        <fullName evidence="2">Uncharacterized protein</fullName>
    </submittedName>
</protein>
<feature type="signal peptide" evidence="1">
    <location>
        <begin position="1"/>
        <end position="22"/>
    </location>
</feature>
<gene>
    <name evidence="2" type="ORF">Syun_010947</name>
</gene>
<dbReference type="Proteomes" id="UP001420932">
    <property type="component" value="Unassembled WGS sequence"/>
</dbReference>
<sequence>MHIFCSASSLALLLLFSQHSDSVVTSRSVLHVWMWYGGRHECALASLRLAGP</sequence>
<reference evidence="2 3" key="1">
    <citation type="submission" date="2024-01" db="EMBL/GenBank/DDBJ databases">
        <title>Genome assemblies of Stephania.</title>
        <authorList>
            <person name="Yang L."/>
        </authorList>
    </citation>
    <scope>NUCLEOTIDE SEQUENCE [LARGE SCALE GENOMIC DNA]</scope>
    <source>
        <strain evidence="2">YNDBR</strain>
        <tissue evidence="2">Leaf</tissue>
    </source>
</reference>
<keyword evidence="3" id="KW-1185">Reference proteome</keyword>
<evidence type="ECO:0000313" key="2">
    <source>
        <dbReference type="EMBL" id="KAK9141547.1"/>
    </source>
</evidence>
<dbReference type="AlphaFoldDB" id="A0AAP0PEZ1"/>
<name>A0AAP0PEZ1_9MAGN</name>
<comment type="caution">
    <text evidence="2">The sequence shown here is derived from an EMBL/GenBank/DDBJ whole genome shotgun (WGS) entry which is preliminary data.</text>
</comment>
<evidence type="ECO:0000313" key="3">
    <source>
        <dbReference type="Proteomes" id="UP001420932"/>
    </source>
</evidence>
<feature type="chain" id="PRO_5042887188" evidence="1">
    <location>
        <begin position="23"/>
        <end position="52"/>
    </location>
</feature>
<evidence type="ECO:0000256" key="1">
    <source>
        <dbReference type="SAM" id="SignalP"/>
    </source>
</evidence>
<organism evidence="2 3">
    <name type="scientific">Stephania yunnanensis</name>
    <dbReference type="NCBI Taxonomy" id="152371"/>
    <lineage>
        <taxon>Eukaryota</taxon>
        <taxon>Viridiplantae</taxon>
        <taxon>Streptophyta</taxon>
        <taxon>Embryophyta</taxon>
        <taxon>Tracheophyta</taxon>
        <taxon>Spermatophyta</taxon>
        <taxon>Magnoliopsida</taxon>
        <taxon>Ranunculales</taxon>
        <taxon>Menispermaceae</taxon>
        <taxon>Menispermoideae</taxon>
        <taxon>Cissampelideae</taxon>
        <taxon>Stephania</taxon>
    </lineage>
</organism>